<evidence type="ECO:0000313" key="1">
    <source>
        <dbReference type="EMBL" id="CAG8856212.1"/>
    </source>
</evidence>
<reference evidence="1 2" key="1">
    <citation type="submission" date="2021-06" db="EMBL/GenBank/DDBJ databases">
        <authorList>
            <person name="Kallberg Y."/>
            <person name="Tangrot J."/>
            <person name="Rosling A."/>
        </authorList>
    </citation>
    <scope>NUCLEOTIDE SEQUENCE [LARGE SCALE GENOMIC DNA]</scope>
    <source>
        <strain evidence="1 2">120-4 pot B 10/14</strain>
    </source>
</reference>
<sequence>EEFQQCFEKLVNNYPKAQHYLEFLYKSKNHWAHCFTNFKFTGGMIATSRVESMNACLKCLIHNSSISLCELATEIYKLLNTQDKENEYKFWKLAIPIVKHQEK</sequence>
<organism evidence="1 2">
    <name type="scientific">Gigaspora margarita</name>
    <dbReference type="NCBI Taxonomy" id="4874"/>
    <lineage>
        <taxon>Eukaryota</taxon>
        <taxon>Fungi</taxon>
        <taxon>Fungi incertae sedis</taxon>
        <taxon>Mucoromycota</taxon>
        <taxon>Glomeromycotina</taxon>
        <taxon>Glomeromycetes</taxon>
        <taxon>Diversisporales</taxon>
        <taxon>Gigasporaceae</taxon>
        <taxon>Gigaspora</taxon>
    </lineage>
</organism>
<accession>A0ABN7XME3</accession>
<evidence type="ECO:0000313" key="2">
    <source>
        <dbReference type="Proteomes" id="UP000789901"/>
    </source>
</evidence>
<protein>
    <submittedName>
        <fullName evidence="1">38422_t:CDS:1</fullName>
    </submittedName>
</protein>
<dbReference type="EMBL" id="CAJVQB010157355">
    <property type="protein sequence ID" value="CAG8856212.1"/>
    <property type="molecule type" value="Genomic_DNA"/>
</dbReference>
<feature type="non-terminal residue" evidence="1">
    <location>
        <position position="1"/>
    </location>
</feature>
<name>A0ABN7XME3_GIGMA</name>
<gene>
    <name evidence="1" type="ORF">GMARGA_LOCUS45033</name>
</gene>
<proteinExistence type="predicted"/>
<feature type="non-terminal residue" evidence="1">
    <location>
        <position position="103"/>
    </location>
</feature>
<comment type="caution">
    <text evidence="1">The sequence shown here is derived from an EMBL/GenBank/DDBJ whole genome shotgun (WGS) entry which is preliminary data.</text>
</comment>
<keyword evidence="2" id="KW-1185">Reference proteome</keyword>
<dbReference type="Proteomes" id="UP000789901">
    <property type="component" value="Unassembled WGS sequence"/>
</dbReference>